<dbReference type="InterPro" id="IPR013766">
    <property type="entry name" value="Thioredoxin_domain"/>
</dbReference>
<dbReference type="PANTHER" id="PTHR43110">
    <property type="entry name" value="THIOL PEROXIDASE"/>
    <property type="match status" value="1"/>
</dbReference>
<evidence type="ECO:0000256" key="3">
    <source>
        <dbReference type="ARBA" id="ARBA00023002"/>
    </source>
</evidence>
<evidence type="ECO:0000313" key="9">
    <source>
        <dbReference type="Proteomes" id="UP000250086"/>
    </source>
</evidence>
<dbReference type="Gene3D" id="3.40.30.10">
    <property type="entry name" value="Glutaredoxin"/>
    <property type="match status" value="1"/>
</dbReference>
<dbReference type="NCBIfam" id="NF001808">
    <property type="entry name" value="PRK00522.1"/>
    <property type="match status" value="1"/>
</dbReference>
<evidence type="ECO:0000256" key="2">
    <source>
        <dbReference type="ARBA" id="ARBA00022862"/>
    </source>
</evidence>
<accession>A0A2X0V3T9</accession>
<dbReference type="InterPro" id="IPR018219">
    <property type="entry name" value="Tpx_CS"/>
</dbReference>
<dbReference type="InterPro" id="IPR050455">
    <property type="entry name" value="Tpx_Peroxidase_subfamily"/>
</dbReference>
<evidence type="ECO:0000256" key="6">
    <source>
        <dbReference type="HAMAP-Rule" id="MF_00269"/>
    </source>
</evidence>
<dbReference type="Proteomes" id="UP000250086">
    <property type="component" value="Unassembled WGS sequence"/>
</dbReference>
<dbReference type="SUPFAM" id="SSF52833">
    <property type="entry name" value="Thioredoxin-like"/>
    <property type="match status" value="1"/>
</dbReference>
<evidence type="ECO:0000313" key="8">
    <source>
        <dbReference type="EMBL" id="SPT69189.1"/>
    </source>
</evidence>
<dbReference type="OrthoDB" id="9781543at2"/>
<comment type="catalytic activity">
    <reaction evidence="6">
        <text>a hydroperoxide + [thioredoxin]-dithiol = an alcohol + [thioredoxin]-disulfide + H2O</text>
        <dbReference type="Rhea" id="RHEA:62620"/>
        <dbReference type="Rhea" id="RHEA-COMP:10698"/>
        <dbReference type="Rhea" id="RHEA-COMP:10700"/>
        <dbReference type="ChEBI" id="CHEBI:15377"/>
        <dbReference type="ChEBI" id="CHEBI:29950"/>
        <dbReference type="ChEBI" id="CHEBI:30879"/>
        <dbReference type="ChEBI" id="CHEBI:35924"/>
        <dbReference type="ChEBI" id="CHEBI:50058"/>
        <dbReference type="EC" id="1.11.1.24"/>
    </reaction>
</comment>
<dbReference type="EMBL" id="UAPV01000001">
    <property type="protein sequence ID" value="SPT69189.1"/>
    <property type="molecule type" value="Genomic_DNA"/>
</dbReference>
<comment type="caution">
    <text evidence="6">Lacks conserved residue(s) required for the propagation of feature annotation.</text>
</comment>
<dbReference type="RefSeq" id="WP_113743375.1">
    <property type="nucleotide sequence ID" value="NZ_UAPU01000007.1"/>
</dbReference>
<dbReference type="EC" id="1.11.1.24" evidence="6"/>
<evidence type="ECO:0000256" key="4">
    <source>
        <dbReference type="ARBA" id="ARBA00023157"/>
    </source>
</evidence>
<organism evidence="8 9">
    <name type="scientific">Anaerobiospirillum thomasii</name>
    <dbReference type="NCBI Taxonomy" id="179995"/>
    <lineage>
        <taxon>Bacteria</taxon>
        <taxon>Pseudomonadati</taxon>
        <taxon>Pseudomonadota</taxon>
        <taxon>Gammaproteobacteria</taxon>
        <taxon>Aeromonadales</taxon>
        <taxon>Succinivibrionaceae</taxon>
        <taxon>Anaerobiospirillum</taxon>
    </lineage>
</organism>
<dbReference type="HAMAP" id="MF_00269">
    <property type="entry name" value="Tpx"/>
    <property type="match status" value="1"/>
</dbReference>
<dbReference type="PROSITE" id="PS51352">
    <property type="entry name" value="THIOREDOXIN_2"/>
    <property type="match status" value="1"/>
</dbReference>
<sequence>MTQVTFQQAAVNVKGSLVKVGDVAPNFVMCKGDLSDYELAANKGKVLVLSVVPSLDTPVCQASARAFNQKAAGLGAEVLCISKDLPFASSRFCQAEGIENVVTLSDFRNDSNFGEAYGLEIADTVLRGLLTRAVIVVDKEGKVAYVELVGEITNEPNYDAALEAAKACL</sequence>
<dbReference type="PROSITE" id="PS01265">
    <property type="entry name" value="TPX"/>
    <property type="match status" value="1"/>
</dbReference>
<comment type="subunit">
    <text evidence="6">Homodimer.</text>
</comment>
<keyword evidence="5 6" id="KW-0676">Redox-active center</keyword>
<keyword evidence="2 6" id="KW-0049">Antioxidant</keyword>
<reference evidence="8 9" key="1">
    <citation type="submission" date="2018-06" db="EMBL/GenBank/DDBJ databases">
        <authorList>
            <consortium name="Pathogen Informatics"/>
            <person name="Doyle S."/>
        </authorList>
    </citation>
    <scope>NUCLEOTIDE SEQUENCE [LARGE SCALE GENOMIC DNA]</scope>
    <source>
        <strain evidence="8 9">NCTC13093</strain>
    </source>
</reference>
<evidence type="ECO:0000259" key="7">
    <source>
        <dbReference type="PROSITE" id="PS51352"/>
    </source>
</evidence>
<dbReference type="InterPro" id="IPR036249">
    <property type="entry name" value="Thioredoxin-like_sf"/>
</dbReference>
<dbReference type="CDD" id="cd03014">
    <property type="entry name" value="PRX_Atyp2cys"/>
    <property type="match status" value="1"/>
</dbReference>
<dbReference type="InterPro" id="IPR013740">
    <property type="entry name" value="Redoxin"/>
</dbReference>
<keyword evidence="3 6" id="KW-0560">Oxidoreductase</keyword>
<protein>
    <recommendedName>
        <fullName evidence="6">Thiol peroxidase</fullName>
        <shortName evidence="6">Tpx</shortName>
        <ecNumber evidence="6">1.11.1.24</ecNumber>
    </recommendedName>
    <alternativeName>
        <fullName evidence="6">Peroxiredoxin tpx</fullName>
        <shortName evidence="6">Prx</shortName>
    </alternativeName>
    <alternativeName>
        <fullName evidence="6">Thioredoxin peroxidase</fullName>
    </alternativeName>
    <alternativeName>
        <fullName evidence="6">Thioredoxin-dependent peroxiredoxin</fullName>
    </alternativeName>
</protein>
<evidence type="ECO:0000256" key="1">
    <source>
        <dbReference type="ARBA" id="ARBA00022559"/>
    </source>
</evidence>
<proteinExistence type="inferred from homology"/>
<dbReference type="InterPro" id="IPR002065">
    <property type="entry name" value="TPX"/>
</dbReference>
<dbReference type="PANTHER" id="PTHR43110:SF1">
    <property type="entry name" value="THIOL PEROXIDASE"/>
    <property type="match status" value="1"/>
</dbReference>
<comment type="function">
    <text evidence="6">Thiol-specific peroxidase that catalyzes the reduction of hydrogen peroxide and organic hydroperoxides to water and alcohols, respectively. Plays a role in cell protection against oxidative stress by detoxifying peroxides.</text>
</comment>
<keyword evidence="1 6" id="KW-0575">Peroxidase</keyword>
<dbReference type="GO" id="GO:0008379">
    <property type="term" value="F:thioredoxin peroxidase activity"/>
    <property type="evidence" value="ECO:0007669"/>
    <property type="project" value="UniProtKB-UniRule"/>
</dbReference>
<keyword evidence="9" id="KW-1185">Reference proteome</keyword>
<feature type="domain" description="Thioredoxin" evidence="7">
    <location>
        <begin position="18"/>
        <end position="167"/>
    </location>
</feature>
<comment type="similarity">
    <text evidence="6">Belongs to the peroxiredoxin family. Tpx subfamily.</text>
</comment>
<evidence type="ECO:0000256" key="5">
    <source>
        <dbReference type="ARBA" id="ARBA00023284"/>
    </source>
</evidence>
<keyword evidence="4" id="KW-1015">Disulfide bond</keyword>
<dbReference type="Pfam" id="PF08534">
    <property type="entry name" value="Redoxin"/>
    <property type="match status" value="1"/>
</dbReference>
<gene>
    <name evidence="6 8" type="primary">tpx</name>
    <name evidence="8" type="ORF">NCTC13093_00553</name>
</gene>
<name>A0A2X0V3T9_9GAMM</name>
<feature type="active site" description="Cysteine sulfenic acid (-SOH) intermediate" evidence="6">
    <location>
        <position position="60"/>
    </location>
</feature>
<dbReference type="AlphaFoldDB" id="A0A2X0V3T9"/>